<dbReference type="InterPro" id="IPR029068">
    <property type="entry name" value="Glyas_Bleomycin-R_OHBP_Dase"/>
</dbReference>
<keyword evidence="3" id="KW-0223">Dioxygenase</keyword>
<name>W9H6P7_9PROT</name>
<protein>
    <submittedName>
        <fullName evidence="3">Extradiol dioxygenase</fullName>
    </submittedName>
</protein>
<dbReference type="PANTHER" id="PTHR43048:SF3">
    <property type="entry name" value="METHYLMALONYL-COA EPIMERASE, MITOCHONDRIAL"/>
    <property type="match status" value="1"/>
</dbReference>
<dbReference type="Pfam" id="PF00903">
    <property type="entry name" value="Glyoxalase"/>
    <property type="match status" value="2"/>
</dbReference>
<dbReference type="InterPro" id="IPR004360">
    <property type="entry name" value="Glyas_Fos-R_dOase_dom"/>
</dbReference>
<comment type="caution">
    <text evidence="3">The sequence shown here is derived from an EMBL/GenBank/DDBJ whole genome shotgun (WGS) entry which is preliminary data.</text>
</comment>
<evidence type="ECO:0000313" key="3">
    <source>
        <dbReference type="EMBL" id="EWY41694.1"/>
    </source>
</evidence>
<evidence type="ECO:0000259" key="2">
    <source>
        <dbReference type="PROSITE" id="PS51819"/>
    </source>
</evidence>
<dbReference type="GO" id="GO:0051213">
    <property type="term" value="F:dioxygenase activity"/>
    <property type="evidence" value="ECO:0007669"/>
    <property type="project" value="UniProtKB-KW"/>
</dbReference>
<gene>
    <name evidence="3" type="ORF">N825_24450</name>
</gene>
<dbReference type="OrthoDB" id="2613830at2"/>
<dbReference type="PROSITE" id="PS51819">
    <property type="entry name" value="VOC"/>
    <property type="match status" value="2"/>
</dbReference>
<evidence type="ECO:0000256" key="1">
    <source>
        <dbReference type="ARBA" id="ARBA00022723"/>
    </source>
</evidence>
<dbReference type="GO" id="GO:0046491">
    <property type="term" value="P:L-methylmalonyl-CoA metabolic process"/>
    <property type="evidence" value="ECO:0007669"/>
    <property type="project" value="TreeGrafter"/>
</dbReference>
<organism evidence="3 4">
    <name type="scientific">Skermanella stibiiresistens SB22</name>
    <dbReference type="NCBI Taxonomy" id="1385369"/>
    <lineage>
        <taxon>Bacteria</taxon>
        <taxon>Pseudomonadati</taxon>
        <taxon>Pseudomonadota</taxon>
        <taxon>Alphaproteobacteria</taxon>
        <taxon>Rhodospirillales</taxon>
        <taxon>Azospirillaceae</taxon>
        <taxon>Skermanella</taxon>
    </lineage>
</organism>
<dbReference type="GO" id="GO:0004493">
    <property type="term" value="F:methylmalonyl-CoA epimerase activity"/>
    <property type="evidence" value="ECO:0007669"/>
    <property type="project" value="TreeGrafter"/>
</dbReference>
<dbReference type="STRING" id="1385369.N825_24450"/>
<proteinExistence type="predicted"/>
<feature type="domain" description="VOC" evidence="2">
    <location>
        <begin position="3"/>
        <end position="133"/>
    </location>
</feature>
<sequence>MSRIVHIALKCGDLDSLESATKFYEDIFGIYQTKSTHARGHLSRHMTDGNIDLALMLYDSEDEKEAKLAGAGPRIHHIGIEVDDRPSMIKKIEDNGGSIYSDRAEGALKYRSADGTLGEIVAVGRYLKKDMSKLARISRVSLQVNDVDKAAMFYENVFGFQRVGTADGGGGRSREMTDGDTTLFLFEEPSIEQPGIQYWGLEVTDPKAVAEKVEEYGGVILANPGSNIVRFRAPDGNMAELVGSAA</sequence>
<keyword evidence="3" id="KW-0560">Oxidoreductase</keyword>
<dbReference type="EMBL" id="AVFL01000003">
    <property type="protein sequence ID" value="EWY41694.1"/>
    <property type="molecule type" value="Genomic_DNA"/>
</dbReference>
<reference evidence="3 4" key="1">
    <citation type="submission" date="2013-08" db="EMBL/GenBank/DDBJ databases">
        <title>The genome sequence of Skermanella stibiiresistens.</title>
        <authorList>
            <person name="Zhu W."/>
            <person name="Wang G."/>
        </authorList>
    </citation>
    <scope>NUCLEOTIDE SEQUENCE [LARGE SCALE GENOMIC DNA]</scope>
    <source>
        <strain evidence="3 4">SB22</strain>
    </source>
</reference>
<accession>W9H6P7</accession>
<keyword evidence="1" id="KW-0479">Metal-binding</keyword>
<dbReference type="AlphaFoldDB" id="W9H6P7"/>
<keyword evidence="4" id="KW-1185">Reference proteome</keyword>
<dbReference type="RefSeq" id="WP_084164402.1">
    <property type="nucleotide sequence ID" value="NZ_AVFL01000003.1"/>
</dbReference>
<dbReference type="Proteomes" id="UP000019486">
    <property type="component" value="Unassembled WGS sequence"/>
</dbReference>
<dbReference type="Gene3D" id="3.10.180.10">
    <property type="entry name" value="2,3-Dihydroxybiphenyl 1,2-Dioxygenase, domain 1"/>
    <property type="match status" value="2"/>
</dbReference>
<feature type="domain" description="VOC" evidence="2">
    <location>
        <begin position="136"/>
        <end position="246"/>
    </location>
</feature>
<dbReference type="InterPro" id="IPR037523">
    <property type="entry name" value="VOC_core"/>
</dbReference>
<dbReference type="PANTHER" id="PTHR43048">
    <property type="entry name" value="METHYLMALONYL-COA EPIMERASE"/>
    <property type="match status" value="1"/>
</dbReference>
<dbReference type="SUPFAM" id="SSF54593">
    <property type="entry name" value="Glyoxalase/Bleomycin resistance protein/Dihydroxybiphenyl dioxygenase"/>
    <property type="match status" value="2"/>
</dbReference>
<dbReference type="GO" id="GO:0046872">
    <property type="term" value="F:metal ion binding"/>
    <property type="evidence" value="ECO:0007669"/>
    <property type="project" value="UniProtKB-KW"/>
</dbReference>
<evidence type="ECO:0000313" key="4">
    <source>
        <dbReference type="Proteomes" id="UP000019486"/>
    </source>
</evidence>
<dbReference type="InterPro" id="IPR051785">
    <property type="entry name" value="MMCE/EMCE_epimerase"/>
</dbReference>